<dbReference type="InterPro" id="IPR011195">
    <property type="entry name" value="UCP010256"/>
</dbReference>
<name>A0ABU3NLT7_9CHLR</name>
<dbReference type="PANTHER" id="PTHR39338">
    <property type="entry name" value="BLL5662 PROTEIN-RELATED"/>
    <property type="match status" value="1"/>
</dbReference>
<protein>
    <submittedName>
        <fullName evidence="1">VWA domain-containing protein</fullName>
    </submittedName>
</protein>
<evidence type="ECO:0000313" key="1">
    <source>
        <dbReference type="EMBL" id="MDT8897787.1"/>
    </source>
</evidence>
<dbReference type="Pfam" id="PF05762">
    <property type="entry name" value="VWA_CoxE"/>
    <property type="match status" value="1"/>
</dbReference>
<dbReference type="PANTHER" id="PTHR39338:SF5">
    <property type="entry name" value="BLR6139 PROTEIN"/>
    <property type="match status" value="1"/>
</dbReference>
<dbReference type="EMBL" id="JAUHMF010000001">
    <property type="protein sequence ID" value="MDT8897787.1"/>
    <property type="molecule type" value="Genomic_DNA"/>
</dbReference>
<organism evidence="1 2">
    <name type="scientific">Thermanaerothrix solaris</name>
    <dbReference type="NCBI Taxonomy" id="3058434"/>
    <lineage>
        <taxon>Bacteria</taxon>
        <taxon>Bacillati</taxon>
        <taxon>Chloroflexota</taxon>
        <taxon>Anaerolineae</taxon>
        <taxon>Anaerolineales</taxon>
        <taxon>Anaerolineaceae</taxon>
        <taxon>Thermanaerothrix</taxon>
    </lineage>
</organism>
<proteinExistence type="predicted"/>
<dbReference type="InterPro" id="IPR008912">
    <property type="entry name" value="Uncharacterised_CoxE"/>
</dbReference>
<dbReference type="InterPro" id="IPR036465">
    <property type="entry name" value="vWFA_dom_sf"/>
</dbReference>
<evidence type="ECO:0000313" key="2">
    <source>
        <dbReference type="Proteomes" id="UP001254165"/>
    </source>
</evidence>
<dbReference type="Proteomes" id="UP001254165">
    <property type="component" value="Unassembled WGS sequence"/>
</dbReference>
<keyword evidence="2" id="KW-1185">Reference proteome</keyword>
<sequence length="458" mass="53099">MERRMVQFIAALRASGVRISLAESTDAFQAVEQLGVQDRERFRLSLRATLIKDARDIPVFERLFPLFFQSQEPPPLQNVFGTLTPQEARLLAEALRQLSQHLQHIIQKLLAGQPLSPQELEQLDALFNAEPPTDPRYRNWLARQFEAALHFDEVREALEGLLQRLRELGFNRHKVDQIRRSLQANLRAMQAQLRQHAGERILDAMVENPRQPSNDGLLNRPLQHLTPDEMHRLRREVQRLATALRTRLALRMKRARNGQLDPKATLRASLKYGLIPLELRYKDHALKPKLVVICDISTSMRFCSELMLSLLYALQDQIGHTHAFAFIDHLEYISPDFERLPPEEAITEVLQRMPPGYYNTDLGFALTEFDHHYLHTLDQRTTLILVGDGRNNYNDPRADLLERFARRARKVIWLNPEPPWLWGSGDSDMLRYLPYCTHVFQVANLNQLTAAVDHLLTH</sequence>
<comment type="caution">
    <text evidence="1">The sequence shown here is derived from an EMBL/GenBank/DDBJ whole genome shotgun (WGS) entry which is preliminary data.</text>
</comment>
<accession>A0ABU3NLT7</accession>
<reference evidence="1 2" key="1">
    <citation type="submission" date="2023-07" db="EMBL/GenBank/DDBJ databases">
        <title>Novel species of Thermanaerothrix with wide hydrolytic capabilities.</title>
        <authorList>
            <person name="Zayulina K.S."/>
            <person name="Podosokorskaya O.A."/>
            <person name="Elcheninov A.G."/>
        </authorList>
    </citation>
    <scope>NUCLEOTIDE SEQUENCE [LARGE SCALE GENOMIC DNA]</scope>
    <source>
        <strain evidence="1 2">4228-RoL</strain>
    </source>
</reference>
<dbReference type="SUPFAM" id="SSF53300">
    <property type="entry name" value="vWA-like"/>
    <property type="match status" value="1"/>
</dbReference>
<dbReference type="PIRSF" id="PIRSF010256">
    <property type="entry name" value="CoxE_vWa"/>
    <property type="match status" value="1"/>
</dbReference>
<gene>
    <name evidence="1" type="ORF">QYE77_05865</name>
</gene>
<dbReference type="RefSeq" id="WP_315624442.1">
    <property type="nucleotide sequence ID" value="NZ_JAUHMF010000001.1"/>
</dbReference>